<organism evidence="3 4">
    <name type="scientific">Corynebacterium tuscaniense</name>
    <dbReference type="NCBI Taxonomy" id="302449"/>
    <lineage>
        <taxon>Bacteria</taxon>
        <taxon>Bacillati</taxon>
        <taxon>Actinomycetota</taxon>
        <taxon>Actinomycetes</taxon>
        <taxon>Mycobacteriales</taxon>
        <taxon>Corynebacteriaceae</taxon>
        <taxon>Corynebacterium</taxon>
    </lineage>
</organism>
<dbReference type="Gene3D" id="2.40.50.90">
    <property type="match status" value="1"/>
</dbReference>
<dbReference type="PROSITE" id="PS01284">
    <property type="entry name" value="TNASE_2"/>
    <property type="match status" value="1"/>
</dbReference>
<protein>
    <recommendedName>
        <fullName evidence="2">TNase-like domain-containing protein</fullName>
    </recommendedName>
</protein>
<dbReference type="Proteomes" id="UP000235836">
    <property type="component" value="Unassembled WGS sequence"/>
</dbReference>
<evidence type="ECO:0000313" key="4">
    <source>
        <dbReference type="Proteomes" id="UP000235836"/>
    </source>
</evidence>
<dbReference type="InterPro" id="IPR035437">
    <property type="entry name" value="SNase_OB-fold_sf"/>
</dbReference>
<evidence type="ECO:0000313" key="3">
    <source>
        <dbReference type="EMBL" id="PMC64020.1"/>
    </source>
</evidence>
<dbReference type="Pfam" id="PF00565">
    <property type="entry name" value="SNase"/>
    <property type="match status" value="1"/>
</dbReference>
<dbReference type="GO" id="GO:0004518">
    <property type="term" value="F:nuclease activity"/>
    <property type="evidence" value="ECO:0007669"/>
    <property type="project" value="InterPro"/>
</dbReference>
<dbReference type="SUPFAM" id="SSF50199">
    <property type="entry name" value="Staphylococcal nuclease"/>
    <property type="match status" value="1"/>
</dbReference>
<sequence>MKKWLVAVGAAAIVGAGMTVADVMGDNATVDRVIDGDTIDVSTGSDTIRVRLLNIDTPEIGRDGAPDECLAQEAKQRLEELIPAGTMVTLEYDVERQDRYGRDLAGVFKEGSFINETLVKEGYARAVLFEPNRKFYDRILAAETGPKHKKTGIFGVGVECFSPTPEDSTVLDELQRDAQSLQSMDLTDPLLIDESRRITSHMHRSIDDLHNQLNRGGQAKKFFYAEELAAYLEDISSDLETAEKTLDRTG</sequence>
<dbReference type="EMBL" id="PNHG01000011">
    <property type="protein sequence ID" value="PMC64020.1"/>
    <property type="molecule type" value="Genomic_DNA"/>
</dbReference>
<keyword evidence="4" id="KW-1185">Reference proteome</keyword>
<dbReference type="RefSeq" id="WP_102724189.1">
    <property type="nucleotide sequence ID" value="NZ_PNHG01000011.1"/>
</dbReference>
<feature type="signal peptide" evidence="1">
    <location>
        <begin position="1"/>
        <end position="21"/>
    </location>
</feature>
<evidence type="ECO:0000256" key="1">
    <source>
        <dbReference type="SAM" id="SignalP"/>
    </source>
</evidence>
<name>A0A2N6T3W5_9CORY</name>
<evidence type="ECO:0000259" key="2">
    <source>
        <dbReference type="PROSITE" id="PS50830"/>
    </source>
</evidence>
<proteinExistence type="predicted"/>
<feature type="domain" description="TNase-like" evidence="2">
    <location>
        <begin position="24"/>
        <end position="156"/>
    </location>
</feature>
<feature type="chain" id="PRO_5038973380" description="TNase-like domain-containing protein" evidence="1">
    <location>
        <begin position="22"/>
        <end position="250"/>
    </location>
</feature>
<reference evidence="3 4" key="1">
    <citation type="submission" date="2017-09" db="EMBL/GenBank/DDBJ databases">
        <title>Bacterial strain isolated from the female urinary microbiota.</title>
        <authorList>
            <person name="Thomas-White K."/>
            <person name="Kumar N."/>
            <person name="Forster S."/>
            <person name="Putonti C."/>
            <person name="Lawley T."/>
            <person name="Wolfe A.J."/>
        </authorList>
    </citation>
    <scope>NUCLEOTIDE SEQUENCE [LARGE SCALE GENOMIC DNA]</scope>
    <source>
        <strain evidence="3 4">UMB0792</strain>
    </source>
</reference>
<dbReference type="GO" id="GO:0003676">
    <property type="term" value="F:nucleic acid binding"/>
    <property type="evidence" value="ECO:0007669"/>
    <property type="project" value="InterPro"/>
</dbReference>
<dbReference type="SMART" id="SM00318">
    <property type="entry name" value="SNc"/>
    <property type="match status" value="1"/>
</dbReference>
<dbReference type="PROSITE" id="PS50830">
    <property type="entry name" value="TNASE_3"/>
    <property type="match status" value="1"/>
</dbReference>
<accession>A0A2N6T3W5</accession>
<dbReference type="AlphaFoldDB" id="A0A2N6T3W5"/>
<keyword evidence="1" id="KW-0732">Signal</keyword>
<gene>
    <name evidence="3" type="ORF">CJ203_07880</name>
</gene>
<dbReference type="InterPro" id="IPR002071">
    <property type="entry name" value="Thermonucl_AS"/>
</dbReference>
<dbReference type="PROSITE" id="PS01123">
    <property type="entry name" value="TNASE_1"/>
    <property type="match status" value="1"/>
</dbReference>
<dbReference type="InterPro" id="IPR016071">
    <property type="entry name" value="Staphylococal_nuclease_OB-fold"/>
</dbReference>
<comment type="caution">
    <text evidence="3">The sequence shown here is derived from an EMBL/GenBank/DDBJ whole genome shotgun (WGS) entry which is preliminary data.</text>
</comment>